<reference evidence="4 5" key="1">
    <citation type="submission" date="2015-01" db="EMBL/GenBank/DDBJ databases">
        <authorList>
            <person name="Aslett A.Martin."/>
            <person name="De Silva Nishadi"/>
        </authorList>
    </citation>
    <scope>NUCLEOTIDE SEQUENCE [LARGE SCALE GENOMIC DNA]</scope>
    <source>
        <strain evidence="4 5">R28058</strain>
    </source>
</reference>
<dbReference type="Gene3D" id="2.60.40.1630">
    <property type="entry name" value="bacillus anthracis domain"/>
    <property type="match status" value="1"/>
</dbReference>
<dbReference type="EMBL" id="CEKZ01000003">
    <property type="protein sequence ID" value="CEQ02870.1"/>
    <property type="molecule type" value="Genomic_DNA"/>
</dbReference>
<dbReference type="Pfam" id="PF13786">
    <property type="entry name" value="DUF4179"/>
    <property type="match status" value="1"/>
</dbReference>
<accession>A0A0C7R223</accession>
<sequence>MSEYKIFNDVEFDIDNYEEVKIDTESIKSRVKSKLNSRKKSNKKVLVAGLSGLVVVGGLLVFSQPVYASMHKAIYDIKNALGVESNLDNYKTVVGKSITKNGITITLNEVVIDGDELTLYTKYEYEKGIENGGVLGNRAIYINGELKQAGGGGSSTKIDKNTEEEVMTYNIGSELKGDLDVKIVYSNPIYTENNKEKTINGKWVFEFKTNGDELAANTKAIKLNQSFKLGNDETITLKEYKTNDLGTKIIYDRDIHNDKFVGYDLKLDGKDDLGNDVKFDLRSTDENQGIFKLNNLDENLDKNATKLKLTPYAAKQDDKSGKMNSDFKQIGDEFTIDLNELK</sequence>
<dbReference type="AlphaFoldDB" id="A0A0C7R223"/>
<dbReference type="RefSeq" id="WP_055341426.1">
    <property type="nucleotide sequence ID" value="NZ_CEKZ01000003.1"/>
</dbReference>
<keyword evidence="1" id="KW-1133">Transmembrane helix</keyword>
<dbReference type="Proteomes" id="UP000049127">
    <property type="component" value="Unassembled WGS sequence"/>
</dbReference>
<evidence type="ECO:0008006" key="6">
    <source>
        <dbReference type="Google" id="ProtNLM"/>
    </source>
</evidence>
<keyword evidence="1" id="KW-0812">Transmembrane</keyword>
<protein>
    <recommendedName>
        <fullName evidence="6">DUF4179 domain-containing protein</fullName>
    </recommendedName>
</protein>
<evidence type="ECO:0000313" key="5">
    <source>
        <dbReference type="Proteomes" id="UP000049127"/>
    </source>
</evidence>
<feature type="transmembrane region" description="Helical" evidence="1">
    <location>
        <begin position="45"/>
        <end position="62"/>
    </location>
</feature>
<dbReference type="Pfam" id="PF18705">
    <property type="entry name" value="DUF5643"/>
    <property type="match status" value="1"/>
</dbReference>
<dbReference type="InterPro" id="IPR040680">
    <property type="entry name" value="DUF5643"/>
</dbReference>
<evidence type="ECO:0000259" key="3">
    <source>
        <dbReference type="Pfam" id="PF18705"/>
    </source>
</evidence>
<organism evidence="4 5">
    <name type="scientific">Paraclostridium sordellii</name>
    <name type="common">Clostridium sordellii</name>
    <dbReference type="NCBI Taxonomy" id="1505"/>
    <lineage>
        <taxon>Bacteria</taxon>
        <taxon>Bacillati</taxon>
        <taxon>Bacillota</taxon>
        <taxon>Clostridia</taxon>
        <taxon>Peptostreptococcales</taxon>
        <taxon>Peptostreptococcaceae</taxon>
        <taxon>Paraclostridium</taxon>
    </lineage>
</organism>
<name>A0A0C7R223_PARSO</name>
<evidence type="ECO:0000259" key="2">
    <source>
        <dbReference type="Pfam" id="PF13786"/>
    </source>
</evidence>
<gene>
    <name evidence="4" type="ORF">R28058_06031</name>
</gene>
<evidence type="ECO:0000256" key="1">
    <source>
        <dbReference type="SAM" id="Phobius"/>
    </source>
</evidence>
<feature type="domain" description="DUF5643" evidence="3">
    <location>
        <begin position="218"/>
        <end position="336"/>
    </location>
</feature>
<keyword evidence="1" id="KW-0472">Membrane</keyword>
<evidence type="ECO:0000313" key="4">
    <source>
        <dbReference type="EMBL" id="CEQ02870.1"/>
    </source>
</evidence>
<proteinExistence type="predicted"/>
<dbReference type="Gene3D" id="2.60.40.1640">
    <property type="entry name" value="Conserved domain protein"/>
    <property type="match status" value="1"/>
</dbReference>
<dbReference type="OrthoDB" id="1695052at2"/>
<dbReference type="InterPro" id="IPR025436">
    <property type="entry name" value="DUF4179"/>
</dbReference>
<feature type="domain" description="DUF4179" evidence="2">
    <location>
        <begin position="39"/>
        <end position="123"/>
    </location>
</feature>